<reference evidence="4 5" key="1">
    <citation type="submission" date="2018-11" db="EMBL/GenBank/DDBJ databases">
        <authorList>
            <person name="Li F."/>
        </authorList>
    </citation>
    <scope>NUCLEOTIDE SEQUENCE [LARGE SCALE GENOMIC DNA]</scope>
    <source>
        <strain evidence="4 5">YS17T</strain>
    </source>
</reference>
<evidence type="ECO:0000256" key="1">
    <source>
        <dbReference type="ARBA" id="ARBA00006525"/>
    </source>
</evidence>
<organism evidence="4 5">
    <name type="scientific">Aeromicrobium camelliae</name>
    <dbReference type="NCBI Taxonomy" id="1538144"/>
    <lineage>
        <taxon>Bacteria</taxon>
        <taxon>Bacillati</taxon>
        <taxon>Actinomycetota</taxon>
        <taxon>Actinomycetes</taxon>
        <taxon>Propionibacteriales</taxon>
        <taxon>Nocardioidaceae</taxon>
        <taxon>Aeromicrobium</taxon>
    </lineage>
</organism>
<dbReference type="GO" id="GO:0009294">
    <property type="term" value="P:DNA-mediated transformation"/>
    <property type="evidence" value="ECO:0007669"/>
    <property type="project" value="InterPro"/>
</dbReference>
<dbReference type="Pfam" id="PF02481">
    <property type="entry name" value="DNA_processg_A"/>
    <property type="match status" value="1"/>
</dbReference>
<dbReference type="AlphaFoldDB" id="A0A3N6WS63"/>
<proteinExistence type="inferred from homology"/>
<dbReference type="EMBL" id="RQJX01000010">
    <property type="protein sequence ID" value="RQN07832.1"/>
    <property type="molecule type" value="Genomic_DNA"/>
</dbReference>
<dbReference type="NCBIfam" id="TIGR00732">
    <property type="entry name" value="dprA"/>
    <property type="match status" value="1"/>
</dbReference>
<dbReference type="InterPro" id="IPR003488">
    <property type="entry name" value="DprA"/>
</dbReference>
<evidence type="ECO:0000313" key="5">
    <source>
        <dbReference type="Proteomes" id="UP000275225"/>
    </source>
</evidence>
<accession>A0A3N6WS63</accession>
<feature type="compositionally biased region" description="Basic and acidic residues" evidence="2">
    <location>
        <begin position="351"/>
        <end position="361"/>
    </location>
</feature>
<protein>
    <submittedName>
        <fullName evidence="4">DNA-protecting protein DprA</fullName>
    </submittedName>
</protein>
<dbReference type="InterPro" id="IPR057666">
    <property type="entry name" value="DrpA_SLOG"/>
</dbReference>
<dbReference type="OrthoDB" id="9785707at2"/>
<gene>
    <name evidence="4" type="primary">dprA</name>
    <name evidence="4" type="ORF">EHW97_08720</name>
</gene>
<comment type="similarity">
    <text evidence="1">Belongs to the DprA/Smf family.</text>
</comment>
<evidence type="ECO:0000313" key="4">
    <source>
        <dbReference type="EMBL" id="RQN07832.1"/>
    </source>
</evidence>
<evidence type="ECO:0000259" key="3">
    <source>
        <dbReference type="Pfam" id="PF02481"/>
    </source>
</evidence>
<dbReference type="PANTHER" id="PTHR43022">
    <property type="entry name" value="PROTEIN SMF"/>
    <property type="match status" value="1"/>
</dbReference>
<feature type="compositionally biased region" description="Polar residues" evidence="2">
    <location>
        <begin position="363"/>
        <end position="372"/>
    </location>
</feature>
<feature type="region of interest" description="Disordered" evidence="2">
    <location>
        <begin position="351"/>
        <end position="372"/>
    </location>
</feature>
<keyword evidence="5" id="KW-1185">Reference proteome</keyword>
<dbReference type="Gene3D" id="3.40.50.450">
    <property type="match status" value="1"/>
</dbReference>
<name>A0A3N6WS63_9ACTN</name>
<evidence type="ECO:0000256" key="2">
    <source>
        <dbReference type="SAM" id="MobiDB-lite"/>
    </source>
</evidence>
<feature type="domain" description="Smf/DprA SLOG" evidence="3">
    <location>
        <begin position="75"/>
        <end position="294"/>
    </location>
</feature>
<dbReference type="PANTHER" id="PTHR43022:SF1">
    <property type="entry name" value="PROTEIN SMF"/>
    <property type="match status" value="1"/>
</dbReference>
<dbReference type="Proteomes" id="UP000275225">
    <property type="component" value="Unassembled WGS sequence"/>
</dbReference>
<dbReference type="RefSeq" id="WP_124236783.1">
    <property type="nucleotide sequence ID" value="NZ_JBHUFI010000019.1"/>
</dbReference>
<sequence length="372" mass="38616">MSDANDRLMLSLVVEPGDPRVVSAMRERGGAGAVLDALRADPDDWPGPWRHGVEDVEQRAENALSRAREEGLRWVTPGHREWPEQLSGLDEVESAAGAGGAPLGLWCRGPGDVRLLTEHAVAVVGARDCTTYGAETAGDIAAAAATSGFTVVSGAAFGIDASAHRGGLAVGDPGIAVLACGADLDYPRAHASLLARIAEHGTVVSEYPPGCPAARARFLARNRVIAALADGLVVVEAAHRSGSLNTLHWADRLGRTTMAVPGPITSAQSQGTHDAVRSGKAVLVGSGADVVAELVGFHGRVADVRMASFDPVADAVLAELQEPGPRRAAEIARGLRIGTVHAVRALERLRSAGQAEERDGGWQRTTASPPDT</sequence>
<comment type="caution">
    <text evidence="4">The sequence shown here is derived from an EMBL/GenBank/DDBJ whole genome shotgun (WGS) entry which is preliminary data.</text>
</comment>
<dbReference type="SUPFAM" id="SSF102405">
    <property type="entry name" value="MCP/YpsA-like"/>
    <property type="match status" value="1"/>
</dbReference>